<protein>
    <recommendedName>
        <fullName evidence="3">Secreted protein</fullName>
    </recommendedName>
</protein>
<dbReference type="RefSeq" id="WP_342073766.1">
    <property type="nucleotide sequence ID" value="NZ_JAQJCQ010000010.1"/>
</dbReference>
<evidence type="ECO:0008006" key="3">
    <source>
        <dbReference type="Google" id="ProtNLM"/>
    </source>
</evidence>
<dbReference type="EMBL" id="JAQJCQ010000010">
    <property type="protein sequence ID" value="MEL4892299.1"/>
    <property type="molecule type" value="Genomic_DNA"/>
</dbReference>
<gene>
    <name evidence="1" type="ORF">PIQ37_12755</name>
</gene>
<evidence type="ECO:0000313" key="2">
    <source>
        <dbReference type="Proteomes" id="UP001486626"/>
    </source>
</evidence>
<proteinExistence type="predicted"/>
<keyword evidence="2" id="KW-1185">Reference proteome</keyword>
<dbReference type="Proteomes" id="UP001486626">
    <property type="component" value="Unassembled WGS sequence"/>
</dbReference>
<evidence type="ECO:0000313" key="1">
    <source>
        <dbReference type="EMBL" id="MEL4892299.1"/>
    </source>
</evidence>
<reference evidence="1 2" key="1">
    <citation type="journal article" date="2024" name="FEMS Microbiol. Lett.">
        <title>Xanthomonas protegens sp. nov., a novel rice seed-associated bacterium, provides in vivo protection against X. oryzae pv. oryzae, the bacterial leaf blight pathogen.</title>
        <authorList>
            <person name="Rana R."/>
            <person name="Sharma A."/>
            <person name="Madhavan V.N."/>
            <person name="Korpole S."/>
            <person name="Sonti R.V."/>
            <person name="Patel H.K."/>
            <person name="Patil P.B."/>
        </authorList>
    </citation>
    <scope>NUCLEOTIDE SEQUENCE [LARGE SCALE GENOMIC DNA]</scope>
    <source>
        <strain evidence="1 2">PPL118</strain>
    </source>
</reference>
<comment type="caution">
    <text evidence="1">The sequence shown here is derived from an EMBL/GenBank/DDBJ whole genome shotgun (WGS) entry which is preliminary data.</text>
</comment>
<accession>A0ABU9LDL0</accession>
<name>A0ABU9LDL0_9XANT</name>
<organism evidence="1 2">
    <name type="scientific">Xanthomonas protegens</name>
    <dbReference type="NCBI Taxonomy" id="3380705"/>
    <lineage>
        <taxon>Bacteria</taxon>
        <taxon>Pseudomonadati</taxon>
        <taxon>Pseudomonadota</taxon>
        <taxon>Gammaproteobacteria</taxon>
        <taxon>Lysobacterales</taxon>
        <taxon>Lysobacteraceae</taxon>
        <taxon>Xanthomonas</taxon>
    </lineage>
</organism>
<sequence>MRISLALFFGLIAFPFFSYGSSPSNRSIEKLFKKSTAVIAGEVVAINGSCPETGYCNRIYVVSLERGTVLAFKSPETSLVSYDKFCSNVQLEVGEKYTLFLEAASRFNTGDSSKCPLVVGIDGAFERIGSDVYRVGSPEGQIIVNFDGNKYLTNAILEPDFDNLIKSLSSTKASK</sequence>